<keyword evidence="3" id="KW-1185">Reference proteome</keyword>
<dbReference type="PANTHER" id="PTHR35604">
    <property type="entry name" value="TRANSPOSASE INSH FOR INSERTION SEQUENCE ELEMENT IS5A-RELATED"/>
    <property type="match status" value="1"/>
</dbReference>
<accession>A0A4Y8IA17</accession>
<evidence type="ECO:0000313" key="2">
    <source>
        <dbReference type="EMBL" id="TFB12640.1"/>
    </source>
</evidence>
<protein>
    <submittedName>
        <fullName evidence="2">Transposase</fullName>
    </submittedName>
</protein>
<dbReference type="RefSeq" id="WP_134341681.1">
    <property type="nucleotide sequence ID" value="NZ_SOPW01000055.1"/>
</dbReference>
<dbReference type="Proteomes" id="UP000297975">
    <property type="component" value="Unassembled WGS sequence"/>
</dbReference>
<evidence type="ECO:0000313" key="3">
    <source>
        <dbReference type="Proteomes" id="UP000297975"/>
    </source>
</evidence>
<sequence>MIERQLSLDISEFSGLYDAIIPEDHLLRQINELVDFTFVYDELKDKYCHDNGRNAVHPIRMFKYLLLKTIYNLSDVDLIERARVDMSFKYFLDMAPEDDVIDPSLLTHFRRRRLKDENLLDLLVGKTVELAVKHDIIQSKSIIVDATHTKARY</sequence>
<gene>
    <name evidence="2" type="ORF">E3U55_17140</name>
</gene>
<organism evidence="2 3">
    <name type="scientific">Filobacillus milosensis</name>
    <dbReference type="NCBI Taxonomy" id="94137"/>
    <lineage>
        <taxon>Bacteria</taxon>
        <taxon>Bacillati</taxon>
        <taxon>Bacillota</taxon>
        <taxon>Bacilli</taxon>
        <taxon>Bacillales</taxon>
        <taxon>Bacillaceae</taxon>
        <taxon>Filobacillus</taxon>
    </lineage>
</organism>
<evidence type="ECO:0000259" key="1">
    <source>
        <dbReference type="Pfam" id="PF05598"/>
    </source>
</evidence>
<dbReference type="Pfam" id="PF05598">
    <property type="entry name" value="DUF772"/>
    <property type="match status" value="1"/>
</dbReference>
<name>A0A4Y8IA17_9BACI</name>
<feature type="domain" description="Transposase InsH N-terminal" evidence="1">
    <location>
        <begin position="18"/>
        <end position="112"/>
    </location>
</feature>
<proteinExistence type="predicted"/>
<dbReference type="EMBL" id="SOPW01000055">
    <property type="protein sequence ID" value="TFB12640.1"/>
    <property type="molecule type" value="Genomic_DNA"/>
</dbReference>
<reference evidence="2 3" key="1">
    <citation type="submission" date="2019-03" db="EMBL/GenBank/DDBJ databases">
        <authorList>
            <person name="He R.-H."/>
        </authorList>
    </citation>
    <scope>NUCLEOTIDE SEQUENCE [LARGE SCALE GENOMIC DNA]</scope>
    <source>
        <strain evidence="3">SH 714</strain>
    </source>
</reference>
<comment type="caution">
    <text evidence="2">The sequence shown here is derived from an EMBL/GenBank/DDBJ whole genome shotgun (WGS) entry which is preliminary data.</text>
</comment>
<dbReference type="AlphaFoldDB" id="A0A4Y8IA17"/>
<dbReference type="PANTHER" id="PTHR35604:SF2">
    <property type="entry name" value="TRANSPOSASE INSH FOR INSERTION SEQUENCE ELEMENT IS5A-RELATED"/>
    <property type="match status" value="1"/>
</dbReference>
<dbReference type="InterPro" id="IPR008490">
    <property type="entry name" value="Transposase_InsH_N"/>
</dbReference>
<feature type="non-terminal residue" evidence="2">
    <location>
        <position position="153"/>
    </location>
</feature>